<reference evidence="2 3" key="1">
    <citation type="submission" date="2015-09" db="EMBL/GenBank/DDBJ databases">
        <title>Atta colombica WGS genome.</title>
        <authorList>
            <person name="Nygaard S."/>
            <person name="Hu H."/>
            <person name="Boomsma J."/>
            <person name="Zhang G."/>
        </authorList>
    </citation>
    <scope>NUCLEOTIDE SEQUENCE [LARGE SCALE GENOMIC DNA]</scope>
    <source>
        <strain evidence="2">Treedump-2</strain>
        <tissue evidence="2">Whole body</tissue>
    </source>
</reference>
<feature type="compositionally biased region" description="Polar residues" evidence="1">
    <location>
        <begin position="82"/>
        <end position="91"/>
    </location>
</feature>
<proteinExistence type="predicted"/>
<feature type="region of interest" description="Disordered" evidence="1">
    <location>
        <begin position="79"/>
        <end position="99"/>
    </location>
</feature>
<dbReference type="EMBL" id="KQ976465">
    <property type="protein sequence ID" value="KYM84264.1"/>
    <property type="molecule type" value="Genomic_DNA"/>
</dbReference>
<sequence length="131" mass="15196">ITRALKDRVFHENKILRSVHTNRSPTKYRLSSLKQFSRGRSLCVDSDERRRTVRPLRLCSDEPPADAYRLVRRLPPPAATAAQHTLQTRTGSFFHPKQSRATTSSRSFIKACRVFRMLSEVMLTTVDFFCR</sequence>
<evidence type="ECO:0000313" key="3">
    <source>
        <dbReference type="Proteomes" id="UP000078540"/>
    </source>
</evidence>
<gene>
    <name evidence="2" type="ORF">ALC53_05356</name>
</gene>
<evidence type="ECO:0000256" key="1">
    <source>
        <dbReference type="SAM" id="MobiDB-lite"/>
    </source>
</evidence>
<accession>A0A195BIU9</accession>
<keyword evidence="3" id="KW-1185">Reference proteome</keyword>
<dbReference type="Proteomes" id="UP000078540">
    <property type="component" value="Unassembled WGS sequence"/>
</dbReference>
<organism evidence="2 3">
    <name type="scientific">Atta colombica</name>
    <dbReference type="NCBI Taxonomy" id="520822"/>
    <lineage>
        <taxon>Eukaryota</taxon>
        <taxon>Metazoa</taxon>
        <taxon>Ecdysozoa</taxon>
        <taxon>Arthropoda</taxon>
        <taxon>Hexapoda</taxon>
        <taxon>Insecta</taxon>
        <taxon>Pterygota</taxon>
        <taxon>Neoptera</taxon>
        <taxon>Endopterygota</taxon>
        <taxon>Hymenoptera</taxon>
        <taxon>Apocrita</taxon>
        <taxon>Aculeata</taxon>
        <taxon>Formicoidea</taxon>
        <taxon>Formicidae</taxon>
        <taxon>Myrmicinae</taxon>
        <taxon>Atta</taxon>
    </lineage>
</organism>
<evidence type="ECO:0000313" key="2">
    <source>
        <dbReference type="EMBL" id="KYM84264.1"/>
    </source>
</evidence>
<feature type="non-terminal residue" evidence="2">
    <location>
        <position position="1"/>
    </location>
</feature>
<dbReference type="AlphaFoldDB" id="A0A195BIU9"/>
<name>A0A195BIU9_9HYME</name>
<protein>
    <submittedName>
        <fullName evidence="2">Uncharacterized protein</fullName>
    </submittedName>
</protein>